<dbReference type="InterPro" id="IPR033010">
    <property type="entry name" value="Cdc20/Fizzy"/>
</dbReference>
<dbReference type="InterPro" id="IPR036322">
    <property type="entry name" value="WD40_repeat_dom_sf"/>
</dbReference>
<keyword evidence="5" id="KW-0498">Mitosis</keyword>
<feature type="region of interest" description="Disordered" evidence="8">
    <location>
        <begin position="74"/>
        <end position="123"/>
    </location>
</feature>
<keyword evidence="6" id="KW-0131">Cell cycle</keyword>
<dbReference type="InterPro" id="IPR015943">
    <property type="entry name" value="WD40/YVTN_repeat-like_dom_sf"/>
</dbReference>
<dbReference type="EMBL" id="CAXAJV020001294">
    <property type="protein sequence ID" value="CAL7946625.1"/>
    <property type="molecule type" value="Genomic_DNA"/>
</dbReference>
<protein>
    <recommendedName>
        <fullName evidence="9">CDC20/Fizzy WD40 domain-containing protein</fullName>
    </recommendedName>
</protein>
<evidence type="ECO:0000313" key="11">
    <source>
        <dbReference type="Proteomes" id="UP001642520"/>
    </source>
</evidence>
<keyword evidence="11" id="KW-1185">Reference proteome</keyword>
<evidence type="ECO:0000256" key="7">
    <source>
        <dbReference type="PROSITE-ProRule" id="PRU00221"/>
    </source>
</evidence>
<sequence length="544" mass="60459">MSHFKYMKEINNLTRMDENIKGPLPRWQKKCLETSNPSINLSINSSRKVTSASFTNINTTTTTTVAATTTITTTTTTGKTPIKKNDTRNKKTPSKNTKKSPSRTSCTPAKTPSGGDRFIPSRSTTNFDLGYYKIQQQTNIEKDDEKIDNESPSKREMQRLMGENLHGGDITQMRVLSYQNKAPAPPEGYQNPLRVVYSQSKTPASVKASTRYIPQTPDRILDAPEIVDDYYLNLIDWSESNILAVALGANVYLWNAGTGTIEQLFELESNDYVCSVAWIQEGPYLAVGNTTGNTELWDCSQTKRVRVMNGHAARVGSLSWNSHILTSGCRAGQIVHHDVRQRDHVISTINAHAQEVCGLKWSPDGKYLASGGNDNMLQIWPPMSGQNHAHTQPLYSLNQHQAAVKALAWCPWQNNILASGGGTADRTIRFWNCNTGACLNTVDTKSQVCSLLWSTTYKEIVSGHGYAQNQLTIWKYPAMTKVAELTGHSSRVLHLAMSPDGTTILSAGADETLRLWKCFQPDPHKKKDTSEMKSVASRLKQSIR</sequence>
<name>A0ABP1P019_XYLVO</name>
<dbReference type="PROSITE" id="PS50082">
    <property type="entry name" value="WD_REPEATS_2"/>
    <property type="match status" value="2"/>
</dbReference>
<dbReference type="PROSITE" id="PS50294">
    <property type="entry name" value="WD_REPEATS_REGION"/>
    <property type="match status" value="2"/>
</dbReference>
<evidence type="ECO:0000256" key="1">
    <source>
        <dbReference type="ARBA" id="ARBA00006445"/>
    </source>
</evidence>
<evidence type="ECO:0000256" key="6">
    <source>
        <dbReference type="ARBA" id="ARBA00023306"/>
    </source>
</evidence>
<evidence type="ECO:0000259" key="9">
    <source>
        <dbReference type="Pfam" id="PF24807"/>
    </source>
</evidence>
<keyword evidence="2 7" id="KW-0853">WD repeat</keyword>
<feature type="compositionally biased region" description="Basic residues" evidence="8">
    <location>
        <begin position="90"/>
        <end position="101"/>
    </location>
</feature>
<gene>
    <name evidence="10" type="ORF">XYLVIOL_LOCUS7881</name>
</gene>
<dbReference type="Proteomes" id="UP001642520">
    <property type="component" value="Unassembled WGS sequence"/>
</dbReference>
<dbReference type="PANTHER" id="PTHR19918:SF8">
    <property type="entry name" value="FI02843P"/>
    <property type="match status" value="1"/>
</dbReference>
<keyword evidence="4" id="KW-0677">Repeat</keyword>
<comment type="caution">
    <text evidence="10">The sequence shown here is derived from an EMBL/GenBank/DDBJ whole genome shotgun (WGS) entry which is preliminary data.</text>
</comment>
<evidence type="ECO:0000256" key="4">
    <source>
        <dbReference type="ARBA" id="ARBA00022737"/>
    </source>
</evidence>
<dbReference type="SUPFAM" id="SSF50978">
    <property type="entry name" value="WD40 repeat-like"/>
    <property type="match status" value="1"/>
</dbReference>
<dbReference type="InterPro" id="IPR056150">
    <property type="entry name" value="WD40_CDC20-Fz"/>
</dbReference>
<dbReference type="InterPro" id="IPR001680">
    <property type="entry name" value="WD40_rpt"/>
</dbReference>
<dbReference type="Gene3D" id="2.130.10.10">
    <property type="entry name" value="YVTN repeat-like/Quinoprotein amine dehydrogenase"/>
    <property type="match status" value="1"/>
</dbReference>
<organism evidence="10 11">
    <name type="scientific">Xylocopa violacea</name>
    <name type="common">Violet carpenter bee</name>
    <name type="synonym">Apis violacea</name>
    <dbReference type="NCBI Taxonomy" id="135666"/>
    <lineage>
        <taxon>Eukaryota</taxon>
        <taxon>Metazoa</taxon>
        <taxon>Ecdysozoa</taxon>
        <taxon>Arthropoda</taxon>
        <taxon>Hexapoda</taxon>
        <taxon>Insecta</taxon>
        <taxon>Pterygota</taxon>
        <taxon>Neoptera</taxon>
        <taxon>Endopterygota</taxon>
        <taxon>Hymenoptera</taxon>
        <taxon>Apocrita</taxon>
        <taxon>Aculeata</taxon>
        <taxon>Apoidea</taxon>
        <taxon>Anthophila</taxon>
        <taxon>Apidae</taxon>
        <taxon>Xylocopa</taxon>
        <taxon>Xylocopa</taxon>
    </lineage>
</organism>
<feature type="repeat" description="WD" evidence="7">
    <location>
        <begin position="349"/>
        <end position="380"/>
    </location>
</feature>
<dbReference type="SMART" id="SM00320">
    <property type="entry name" value="WD40"/>
    <property type="match status" value="6"/>
</dbReference>
<evidence type="ECO:0000256" key="3">
    <source>
        <dbReference type="ARBA" id="ARBA00022618"/>
    </source>
</evidence>
<accession>A0ABP1P019</accession>
<dbReference type="PANTHER" id="PTHR19918">
    <property type="entry name" value="CELL DIVISION CYCLE 20 CDC20 FIZZY -RELATED"/>
    <property type="match status" value="1"/>
</dbReference>
<reference evidence="10 11" key="1">
    <citation type="submission" date="2024-08" db="EMBL/GenBank/DDBJ databases">
        <authorList>
            <person name="Will J Nash"/>
            <person name="Angela Man"/>
            <person name="Seanna McTaggart"/>
            <person name="Kendall Baker"/>
            <person name="Tom Barker"/>
            <person name="Leah Catchpole"/>
            <person name="Alex Durrant"/>
            <person name="Karim Gharbi"/>
            <person name="Naomi Irish"/>
            <person name="Gemy Kaithakottil"/>
            <person name="Debby Ku"/>
            <person name="Aaliyah Providence"/>
            <person name="Felix Shaw"/>
            <person name="David Swarbreck"/>
            <person name="Chris Watkins"/>
            <person name="Ann M. McCartney"/>
            <person name="Giulio Formenti"/>
            <person name="Alice Mouton"/>
            <person name="Noel Vella"/>
            <person name="Bjorn M von Reumont"/>
            <person name="Adriana Vella"/>
            <person name="Wilfried Haerty"/>
        </authorList>
    </citation>
    <scope>NUCLEOTIDE SEQUENCE [LARGE SCALE GENOMIC DNA]</scope>
</reference>
<feature type="repeat" description="WD" evidence="7">
    <location>
        <begin position="485"/>
        <end position="517"/>
    </location>
</feature>
<evidence type="ECO:0000256" key="2">
    <source>
        <dbReference type="ARBA" id="ARBA00022574"/>
    </source>
</evidence>
<evidence type="ECO:0000256" key="8">
    <source>
        <dbReference type="SAM" id="MobiDB-lite"/>
    </source>
</evidence>
<evidence type="ECO:0000313" key="10">
    <source>
        <dbReference type="EMBL" id="CAL7946625.1"/>
    </source>
</evidence>
<keyword evidence="3" id="KW-0132">Cell division</keyword>
<feature type="domain" description="CDC20/Fizzy WD40" evidence="9">
    <location>
        <begin position="221"/>
        <end position="516"/>
    </location>
</feature>
<dbReference type="Pfam" id="PF24807">
    <property type="entry name" value="WD40_CDC20-Fz"/>
    <property type="match status" value="1"/>
</dbReference>
<comment type="similarity">
    <text evidence="1">Belongs to the WD repeat CDC20/Fizzy family.</text>
</comment>
<proteinExistence type="inferred from homology"/>
<evidence type="ECO:0000256" key="5">
    <source>
        <dbReference type="ARBA" id="ARBA00022776"/>
    </source>
</evidence>
<dbReference type="CDD" id="cd00200">
    <property type="entry name" value="WD40"/>
    <property type="match status" value="1"/>
</dbReference>
<feature type="region of interest" description="Disordered" evidence="8">
    <location>
        <begin position="524"/>
        <end position="544"/>
    </location>
</feature>